<protein>
    <recommendedName>
        <fullName evidence="5">Tetratricopeptide repeat protein</fullName>
    </recommendedName>
</protein>
<reference evidence="3 4" key="1">
    <citation type="submission" date="2024-03" db="EMBL/GenBank/DDBJ databases">
        <title>Adaptation during the transition from Ophiocordyceps entomopathogen to insect associate is accompanied by gene loss and intensified selection.</title>
        <authorList>
            <person name="Ward C.M."/>
            <person name="Onetto C.A."/>
            <person name="Borneman A.R."/>
        </authorList>
    </citation>
    <scope>NUCLEOTIDE SEQUENCE [LARGE SCALE GENOMIC DNA]</scope>
    <source>
        <strain evidence="3">AWRI1</strain>
        <tissue evidence="3">Single Adult Female</tissue>
    </source>
</reference>
<evidence type="ECO:0000313" key="4">
    <source>
        <dbReference type="Proteomes" id="UP001367676"/>
    </source>
</evidence>
<dbReference type="SMART" id="SM00028">
    <property type="entry name" value="TPR"/>
    <property type="match status" value="1"/>
</dbReference>
<dbReference type="PANTHER" id="PTHR22904">
    <property type="entry name" value="TPR REPEAT CONTAINING PROTEIN"/>
    <property type="match status" value="1"/>
</dbReference>
<keyword evidence="1" id="KW-0677">Repeat</keyword>
<dbReference type="Gene3D" id="1.25.40.10">
    <property type="entry name" value="Tetratricopeptide repeat domain"/>
    <property type="match status" value="2"/>
</dbReference>
<evidence type="ECO:0000313" key="3">
    <source>
        <dbReference type="EMBL" id="KAK7571135.1"/>
    </source>
</evidence>
<gene>
    <name evidence="3" type="ORF">V9T40_014739</name>
</gene>
<sequence>MSYYTNIAAAYFEQKEYHKCIEQCEKAIEVCRENRADFKLISKAFAPVKFYSEAVKRNPSEPKYYSNRAACYTKLAAFDLGLRDGILYGLDF</sequence>
<keyword evidence="4" id="KW-1185">Reference proteome</keyword>
<evidence type="ECO:0000256" key="2">
    <source>
        <dbReference type="ARBA" id="ARBA00022803"/>
    </source>
</evidence>
<dbReference type="EMBL" id="JBBCAQ010000041">
    <property type="protein sequence ID" value="KAK7571135.1"/>
    <property type="molecule type" value="Genomic_DNA"/>
</dbReference>
<accession>A0AAN9T2M8</accession>
<dbReference type="GO" id="GO:0051879">
    <property type="term" value="F:Hsp90 protein binding"/>
    <property type="evidence" value="ECO:0007669"/>
    <property type="project" value="TreeGrafter"/>
</dbReference>
<dbReference type="AlphaFoldDB" id="A0AAN9T2M8"/>
<dbReference type="Proteomes" id="UP001367676">
    <property type="component" value="Unassembled WGS sequence"/>
</dbReference>
<evidence type="ECO:0008006" key="5">
    <source>
        <dbReference type="Google" id="ProtNLM"/>
    </source>
</evidence>
<dbReference type="SUPFAM" id="SSF48452">
    <property type="entry name" value="TPR-like"/>
    <property type="match status" value="2"/>
</dbReference>
<keyword evidence="2" id="KW-0802">TPR repeat</keyword>
<proteinExistence type="predicted"/>
<organism evidence="3 4">
    <name type="scientific">Parthenolecanium corni</name>
    <dbReference type="NCBI Taxonomy" id="536013"/>
    <lineage>
        <taxon>Eukaryota</taxon>
        <taxon>Metazoa</taxon>
        <taxon>Ecdysozoa</taxon>
        <taxon>Arthropoda</taxon>
        <taxon>Hexapoda</taxon>
        <taxon>Insecta</taxon>
        <taxon>Pterygota</taxon>
        <taxon>Neoptera</taxon>
        <taxon>Paraneoptera</taxon>
        <taxon>Hemiptera</taxon>
        <taxon>Sternorrhyncha</taxon>
        <taxon>Coccoidea</taxon>
        <taxon>Coccidae</taxon>
        <taxon>Parthenolecanium</taxon>
    </lineage>
</organism>
<name>A0AAN9T2M8_9HEMI</name>
<comment type="caution">
    <text evidence="3">The sequence shown here is derived from an EMBL/GenBank/DDBJ whole genome shotgun (WGS) entry which is preliminary data.</text>
</comment>
<dbReference type="InterPro" id="IPR019734">
    <property type="entry name" value="TPR_rpt"/>
</dbReference>
<evidence type="ECO:0000256" key="1">
    <source>
        <dbReference type="ARBA" id="ARBA00022737"/>
    </source>
</evidence>
<dbReference type="Pfam" id="PF00515">
    <property type="entry name" value="TPR_1"/>
    <property type="match status" value="1"/>
</dbReference>
<dbReference type="PANTHER" id="PTHR22904:SF523">
    <property type="entry name" value="STRESS-INDUCED-PHOSPHOPROTEIN 1"/>
    <property type="match status" value="1"/>
</dbReference>
<dbReference type="InterPro" id="IPR011990">
    <property type="entry name" value="TPR-like_helical_dom_sf"/>
</dbReference>